<dbReference type="EMBL" id="MU251503">
    <property type="protein sequence ID" value="KAG9233375.1"/>
    <property type="molecule type" value="Genomic_DNA"/>
</dbReference>
<gene>
    <name evidence="2" type="ORF">BJ875DRAFT_378749</name>
</gene>
<proteinExistence type="predicted"/>
<sequence>MADPREKGKDQEEDIEGATPAEQLVEACRRGNTDLLQEIISNVGDEEKAAVLLNETKTVLGNYLYHEAALRGNYEVIDMLLDQDGFECDPISKREGDTPLHSAIRYINSLPHPLSSHNSEFASSLLSMMLEAGSDARIRNQGGLTPAQLCDPSDTESKRLLTDAIDVGMGAGDYIVDDTDLADIVDDGDAGSGSDSDFDPEEYRREKKRRGAGKVVNGAPF</sequence>
<dbReference type="InterPro" id="IPR036770">
    <property type="entry name" value="Ankyrin_rpt-contain_sf"/>
</dbReference>
<dbReference type="SUPFAM" id="SSF48403">
    <property type="entry name" value="Ankyrin repeat"/>
    <property type="match status" value="1"/>
</dbReference>
<feature type="region of interest" description="Disordered" evidence="1">
    <location>
        <begin position="1"/>
        <end position="21"/>
    </location>
</feature>
<dbReference type="Proteomes" id="UP000824998">
    <property type="component" value="Unassembled WGS sequence"/>
</dbReference>
<reference evidence="2" key="1">
    <citation type="journal article" date="2021" name="IMA Fungus">
        <title>Genomic characterization of three marine fungi, including Emericellopsis atlantica sp. nov. with signatures of a generalist lifestyle and marine biomass degradation.</title>
        <authorList>
            <person name="Hagestad O.C."/>
            <person name="Hou L."/>
            <person name="Andersen J.H."/>
            <person name="Hansen E.H."/>
            <person name="Altermark B."/>
            <person name="Li C."/>
            <person name="Kuhnert E."/>
            <person name="Cox R.J."/>
            <person name="Crous P.W."/>
            <person name="Spatafora J.W."/>
            <person name="Lail K."/>
            <person name="Amirebrahimi M."/>
            <person name="Lipzen A."/>
            <person name="Pangilinan J."/>
            <person name="Andreopoulos W."/>
            <person name="Hayes R.D."/>
            <person name="Ng V."/>
            <person name="Grigoriev I.V."/>
            <person name="Jackson S.A."/>
            <person name="Sutton T.D.S."/>
            <person name="Dobson A.D.W."/>
            <person name="Rama T."/>
        </authorList>
    </citation>
    <scope>NUCLEOTIDE SEQUENCE</scope>
    <source>
        <strain evidence="2">TRa018bII</strain>
    </source>
</reference>
<feature type="region of interest" description="Disordered" evidence="1">
    <location>
        <begin position="185"/>
        <end position="221"/>
    </location>
</feature>
<protein>
    <submittedName>
        <fullName evidence="2">Ankyrin repeat-containing protein</fullName>
    </submittedName>
</protein>
<keyword evidence="3" id="KW-1185">Reference proteome</keyword>
<organism evidence="2 3">
    <name type="scientific">Amylocarpus encephaloides</name>
    <dbReference type="NCBI Taxonomy" id="45428"/>
    <lineage>
        <taxon>Eukaryota</taxon>
        <taxon>Fungi</taxon>
        <taxon>Dikarya</taxon>
        <taxon>Ascomycota</taxon>
        <taxon>Pezizomycotina</taxon>
        <taxon>Leotiomycetes</taxon>
        <taxon>Helotiales</taxon>
        <taxon>Helotiales incertae sedis</taxon>
        <taxon>Amylocarpus</taxon>
    </lineage>
</organism>
<accession>A0A9P7YHW5</accession>
<dbReference type="Gene3D" id="1.25.40.20">
    <property type="entry name" value="Ankyrin repeat-containing domain"/>
    <property type="match status" value="1"/>
</dbReference>
<evidence type="ECO:0000256" key="1">
    <source>
        <dbReference type="SAM" id="MobiDB-lite"/>
    </source>
</evidence>
<evidence type="ECO:0000313" key="3">
    <source>
        <dbReference type="Proteomes" id="UP000824998"/>
    </source>
</evidence>
<feature type="compositionally biased region" description="Basic and acidic residues" evidence="1">
    <location>
        <begin position="1"/>
        <end position="10"/>
    </location>
</feature>
<dbReference type="AlphaFoldDB" id="A0A9P7YHW5"/>
<dbReference type="OrthoDB" id="9995210at2759"/>
<comment type="caution">
    <text evidence="2">The sequence shown here is derived from an EMBL/GenBank/DDBJ whole genome shotgun (WGS) entry which is preliminary data.</text>
</comment>
<evidence type="ECO:0000313" key="2">
    <source>
        <dbReference type="EMBL" id="KAG9233375.1"/>
    </source>
</evidence>
<dbReference type="InterPro" id="IPR002110">
    <property type="entry name" value="Ankyrin_rpt"/>
</dbReference>
<name>A0A9P7YHW5_9HELO</name>
<dbReference type="Pfam" id="PF12796">
    <property type="entry name" value="Ank_2"/>
    <property type="match status" value="1"/>
</dbReference>